<evidence type="ECO:0000313" key="10">
    <source>
        <dbReference type="Proteomes" id="UP000319257"/>
    </source>
</evidence>
<proteinExistence type="predicted"/>
<protein>
    <recommendedName>
        <fullName evidence="8">Xylanolytic transcriptional activator regulatory domain-containing protein</fullName>
    </recommendedName>
</protein>
<evidence type="ECO:0000256" key="6">
    <source>
        <dbReference type="ARBA" id="ARBA00023242"/>
    </source>
</evidence>
<keyword evidence="5" id="KW-0804">Transcription</keyword>
<evidence type="ECO:0000313" key="9">
    <source>
        <dbReference type="EMBL" id="TPX09709.1"/>
    </source>
</evidence>
<keyword evidence="4" id="KW-0238">DNA-binding</keyword>
<evidence type="ECO:0000256" key="7">
    <source>
        <dbReference type="SAM" id="MobiDB-lite"/>
    </source>
</evidence>
<evidence type="ECO:0000256" key="3">
    <source>
        <dbReference type="ARBA" id="ARBA00023015"/>
    </source>
</evidence>
<evidence type="ECO:0000256" key="2">
    <source>
        <dbReference type="ARBA" id="ARBA00022833"/>
    </source>
</evidence>
<evidence type="ECO:0000256" key="4">
    <source>
        <dbReference type="ARBA" id="ARBA00023125"/>
    </source>
</evidence>
<evidence type="ECO:0000256" key="5">
    <source>
        <dbReference type="ARBA" id="ARBA00023163"/>
    </source>
</evidence>
<dbReference type="STRING" id="1093900.A0A507AXJ5"/>
<dbReference type="GO" id="GO:0006351">
    <property type="term" value="P:DNA-templated transcription"/>
    <property type="evidence" value="ECO:0007669"/>
    <property type="project" value="InterPro"/>
</dbReference>
<evidence type="ECO:0000256" key="1">
    <source>
        <dbReference type="ARBA" id="ARBA00022723"/>
    </source>
</evidence>
<feature type="compositionally biased region" description="Polar residues" evidence="7">
    <location>
        <begin position="635"/>
        <end position="656"/>
    </location>
</feature>
<feature type="compositionally biased region" description="Basic and acidic residues" evidence="7">
    <location>
        <begin position="156"/>
        <end position="167"/>
    </location>
</feature>
<dbReference type="Proteomes" id="UP000319257">
    <property type="component" value="Unassembled WGS sequence"/>
</dbReference>
<dbReference type="OrthoDB" id="4161332at2759"/>
<feature type="domain" description="Xylanolytic transcriptional activator regulatory" evidence="8">
    <location>
        <begin position="316"/>
        <end position="393"/>
    </location>
</feature>
<dbReference type="Pfam" id="PF04082">
    <property type="entry name" value="Fungal_trans"/>
    <property type="match status" value="1"/>
</dbReference>
<name>A0A507AXJ5_9PEZI</name>
<organism evidence="9 10">
    <name type="scientific">Thyridium curvatum</name>
    <dbReference type="NCBI Taxonomy" id="1093900"/>
    <lineage>
        <taxon>Eukaryota</taxon>
        <taxon>Fungi</taxon>
        <taxon>Dikarya</taxon>
        <taxon>Ascomycota</taxon>
        <taxon>Pezizomycotina</taxon>
        <taxon>Sordariomycetes</taxon>
        <taxon>Sordariomycetidae</taxon>
        <taxon>Thyridiales</taxon>
        <taxon>Thyridiaceae</taxon>
        <taxon>Thyridium</taxon>
    </lineage>
</organism>
<dbReference type="SMART" id="SM00906">
    <property type="entry name" value="Fungal_trans"/>
    <property type="match status" value="1"/>
</dbReference>
<keyword evidence="3" id="KW-0805">Transcription regulation</keyword>
<dbReference type="PANTHER" id="PTHR31313:SF86">
    <property type="entry name" value="ZN(2)-C6 FUNGAL-TYPE DOMAIN-CONTAINING PROTEIN"/>
    <property type="match status" value="1"/>
</dbReference>
<keyword evidence="6" id="KW-0539">Nucleus</keyword>
<keyword evidence="10" id="KW-1185">Reference proteome</keyword>
<dbReference type="RefSeq" id="XP_030991420.1">
    <property type="nucleotide sequence ID" value="XM_031143971.1"/>
</dbReference>
<dbReference type="AlphaFoldDB" id="A0A507AXJ5"/>
<dbReference type="InParanoid" id="A0A507AXJ5"/>
<keyword evidence="1" id="KW-0479">Metal-binding</keyword>
<dbReference type="EMBL" id="SKBQ01000063">
    <property type="protein sequence ID" value="TPX09709.1"/>
    <property type="molecule type" value="Genomic_DNA"/>
</dbReference>
<dbReference type="GO" id="GO:0008270">
    <property type="term" value="F:zinc ion binding"/>
    <property type="evidence" value="ECO:0007669"/>
    <property type="project" value="InterPro"/>
</dbReference>
<sequence>MSYGFVNALSLHWTEPGSADAWTGTSWIRKCAAGVLSETYGKDCVYEPINEPSQSPTKPQRSRPSHRCRDEPRRRLSPKPPADQSTGPDICSLTGNEEDQSGLASAVAIPDGNQQEGSLPRDAGSLTTTPVSRLVLSANGLPSYHGRTSALFEENPQERQHGDPRPRMSDEWIEKGLVAEAAKQRQLEELNFRSGKLDFDSVDPDLGMHLLSLHWNRQHHSFLITYRPAFMRDMACGGPYFSKLLLNAIYFGSAKFSPRLEVRKDPNDPRTAGWKFRERVRELLGGSLDRSDITTIQALLVMTNSLFALGDERNAAWLYSGLAFRMIIDLGMHIDVASAAGVRRFSDEDIEIRRRVFWGAFVVDKIQSLYQGRPASLRESDALVPMDFFDTYEEFEYWAPFAHPDQPKRYSGSPAYSVSTFKHLCKLSVAMADILSNIYTERSFNGSPSELSSMLQSLHSKLLGWKKALPQHLLVDASTEERLCPPPHILSLHAMFHVLIILLHRPFVADGHLFNIARSVAVNSFIECASAASDIVSLLRTYDGAFSVRRAPYLISYATYVAATIHARIASKRENASEAHRSLETCLAVFRENQETNWAVRKANLVIRNLMKRLGVSIAGPDEELNIHVEKTSANAVPSADSTTPFASRAGQGTATSREDLPSESPSNDWLHIDEIIQSFVRAAGEQYGQSNPTSQRQGLPTLQQNDSLVQGPGESGLLRAQPLQYGSELMPQDYYASQMPTWQDPDTAMTVEPASVDDLLFGFNGLESFQPLNWQSM</sequence>
<dbReference type="GeneID" id="41976495"/>
<feature type="region of interest" description="Disordered" evidence="7">
    <location>
        <begin position="635"/>
        <end position="668"/>
    </location>
</feature>
<evidence type="ECO:0000259" key="8">
    <source>
        <dbReference type="SMART" id="SM00906"/>
    </source>
</evidence>
<feature type="region of interest" description="Disordered" evidence="7">
    <location>
        <begin position="46"/>
        <end position="99"/>
    </location>
</feature>
<gene>
    <name evidence="9" type="ORF">E0L32_009048</name>
</gene>
<accession>A0A507AXJ5</accession>
<keyword evidence="2" id="KW-0862">Zinc</keyword>
<dbReference type="InterPro" id="IPR007219">
    <property type="entry name" value="XnlR_reg_dom"/>
</dbReference>
<dbReference type="GO" id="GO:0003677">
    <property type="term" value="F:DNA binding"/>
    <property type="evidence" value="ECO:0007669"/>
    <property type="project" value="UniProtKB-KW"/>
</dbReference>
<reference evidence="9 10" key="1">
    <citation type="submission" date="2019-06" db="EMBL/GenBank/DDBJ databases">
        <title>Draft genome sequence of the filamentous fungus Phialemoniopsis curvata isolated from diesel fuel.</title>
        <authorList>
            <person name="Varaljay V.A."/>
            <person name="Lyon W.J."/>
            <person name="Crouch A.L."/>
            <person name="Drake C.E."/>
            <person name="Hollomon J.M."/>
            <person name="Nadeau L.J."/>
            <person name="Nunn H.S."/>
            <person name="Stevenson B.S."/>
            <person name="Bojanowski C.L."/>
            <person name="Crookes-Goodson W.J."/>
        </authorList>
    </citation>
    <scope>NUCLEOTIDE SEQUENCE [LARGE SCALE GENOMIC DNA]</scope>
    <source>
        <strain evidence="9 10">D216</strain>
    </source>
</reference>
<comment type="caution">
    <text evidence="9">The sequence shown here is derived from an EMBL/GenBank/DDBJ whole genome shotgun (WGS) entry which is preliminary data.</text>
</comment>
<feature type="region of interest" description="Disordered" evidence="7">
    <location>
        <begin position="146"/>
        <end position="167"/>
    </location>
</feature>
<dbReference type="CDD" id="cd12148">
    <property type="entry name" value="fungal_TF_MHR"/>
    <property type="match status" value="1"/>
</dbReference>
<dbReference type="InterPro" id="IPR051615">
    <property type="entry name" value="Transcr_Regulatory_Elem"/>
</dbReference>
<dbReference type="PANTHER" id="PTHR31313">
    <property type="entry name" value="TY1 ENHANCER ACTIVATOR"/>
    <property type="match status" value="1"/>
</dbReference>